<dbReference type="AlphaFoldDB" id="A0A0V1GCA4"/>
<gene>
    <name evidence="1" type="ORF">T4C_1934</name>
</gene>
<proteinExistence type="predicted"/>
<dbReference type="Proteomes" id="UP000054826">
    <property type="component" value="Unassembled WGS sequence"/>
</dbReference>
<sequence>MQDFYKVSHSYGHLNWFFVFTAYLRKKNCF</sequence>
<evidence type="ECO:0000313" key="2">
    <source>
        <dbReference type="Proteomes" id="UP000054826"/>
    </source>
</evidence>
<organism evidence="1 2">
    <name type="scientific">Trichinella pseudospiralis</name>
    <name type="common">Parasitic roundworm</name>
    <dbReference type="NCBI Taxonomy" id="6337"/>
    <lineage>
        <taxon>Eukaryota</taxon>
        <taxon>Metazoa</taxon>
        <taxon>Ecdysozoa</taxon>
        <taxon>Nematoda</taxon>
        <taxon>Enoplea</taxon>
        <taxon>Dorylaimia</taxon>
        <taxon>Trichinellida</taxon>
        <taxon>Trichinellidae</taxon>
        <taxon>Trichinella</taxon>
    </lineage>
</organism>
<dbReference type="EMBL" id="JYDV01003934">
    <property type="protein sequence ID" value="KRY95898.1"/>
    <property type="molecule type" value="Genomic_DNA"/>
</dbReference>
<protein>
    <submittedName>
        <fullName evidence="1">Uncharacterized protein</fullName>
    </submittedName>
</protein>
<accession>A0A0V1GCA4</accession>
<reference evidence="1 2" key="1">
    <citation type="submission" date="2015-01" db="EMBL/GenBank/DDBJ databases">
        <title>Evolution of Trichinella species and genotypes.</title>
        <authorList>
            <person name="Korhonen P.K."/>
            <person name="Edoardo P."/>
            <person name="Giuseppe L.R."/>
            <person name="Gasser R.B."/>
        </authorList>
    </citation>
    <scope>NUCLEOTIDE SEQUENCE [LARGE SCALE GENOMIC DNA]</scope>
    <source>
        <strain evidence="1">ISS176</strain>
    </source>
</reference>
<name>A0A0V1GCA4_TRIPS</name>
<comment type="caution">
    <text evidence="1">The sequence shown here is derived from an EMBL/GenBank/DDBJ whole genome shotgun (WGS) entry which is preliminary data.</text>
</comment>
<evidence type="ECO:0000313" key="1">
    <source>
        <dbReference type="EMBL" id="KRY95898.1"/>
    </source>
</evidence>